<keyword evidence="8" id="KW-1185">Reference proteome</keyword>
<dbReference type="PANTHER" id="PTHR30532:SF24">
    <property type="entry name" value="FERRIC ENTEROBACTIN-BINDING PERIPLASMIC PROTEIN FEPB"/>
    <property type="match status" value="1"/>
</dbReference>
<comment type="caution">
    <text evidence="7">The sequence shown here is derived from an EMBL/GenBank/DDBJ whole genome shotgun (WGS) entry which is preliminary data.</text>
</comment>
<keyword evidence="4" id="KW-0732">Signal</keyword>
<dbReference type="Pfam" id="PF01497">
    <property type="entry name" value="Peripla_BP_2"/>
    <property type="match status" value="1"/>
</dbReference>
<dbReference type="Proteomes" id="UP001500979">
    <property type="component" value="Unassembled WGS sequence"/>
</dbReference>
<feature type="domain" description="Fe/B12 periplasmic-binding" evidence="6">
    <location>
        <begin position="83"/>
        <end position="356"/>
    </location>
</feature>
<dbReference type="RefSeq" id="WP_344682770.1">
    <property type="nucleotide sequence ID" value="NZ_BAAAUX010000019.1"/>
</dbReference>
<keyword evidence="3" id="KW-0813">Transport</keyword>
<evidence type="ECO:0000256" key="3">
    <source>
        <dbReference type="ARBA" id="ARBA00022448"/>
    </source>
</evidence>
<name>A0ABN3VH30_9PSEU</name>
<sequence>MLQPAGRRPLRPRQADRTSRRRRDRWIRTTVAALLIGVVGIGTAACGRPPEPPANAGAQPQAGFPVNVKHKFGTTAIPQAPQRVVVIGTSTDDLDAVLALGVTPVAFFTTDQSTPDGRYPWLADRLDPARTQVINAANGVDMEQVVRSRPDLILATGYFGLDQDYATLSKIAPTIGYEHEWGKQTWQQHVQVVGSALGKPAEAERLVAETEKTITDVRNGLPGLAGKTFSVSMGNAPGQVFTLVSREDFAVRQIERLGLTLSPALAGTEQVSGSPTGVLGAEQLDKLDADLLVIAFATPQAQHAFETNPLVRNTPAMTSGSYVVADRQLISQLRYPSALGIPWALDKLRPGLEKAAAKP</sequence>
<dbReference type="InterPro" id="IPR002491">
    <property type="entry name" value="ABC_transptr_periplasmic_BD"/>
</dbReference>
<evidence type="ECO:0000313" key="7">
    <source>
        <dbReference type="EMBL" id="GAA2804703.1"/>
    </source>
</evidence>
<comment type="subcellular location">
    <subcellularLocation>
        <location evidence="1">Cell envelope</location>
    </subcellularLocation>
</comment>
<evidence type="ECO:0000256" key="1">
    <source>
        <dbReference type="ARBA" id="ARBA00004196"/>
    </source>
</evidence>
<evidence type="ECO:0000313" key="8">
    <source>
        <dbReference type="Proteomes" id="UP001500979"/>
    </source>
</evidence>
<dbReference type="EMBL" id="BAAAUX010000019">
    <property type="protein sequence ID" value="GAA2804703.1"/>
    <property type="molecule type" value="Genomic_DNA"/>
</dbReference>
<evidence type="ECO:0000256" key="2">
    <source>
        <dbReference type="ARBA" id="ARBA00008814"/>
    </source>
</evidence>
<comment type="similarity">
    <text evidence="2">Belongs to the bacterial solute-binding protein 8 family.</text>
</comment>
<dbReference type="PANTHER" id="PTHR30532">
    <property type="entry name" value="IRON III DICITRATE-BINDING PERIPLASMIC PROTEIN"/>
    <property type="match status" value="1"/>
</dbReference>
<evidence type="ECO:0000256" key="5">
    <source>
        <dbReference type="SAM" id="MobiDB-lite"/>
    </source>
</evidence>
<dbReference type="InterPro" id="IPR051313">
    <property type="entry name" value="Bact_iron-sidero_bind"/>
</dbReference>
<protein>
    <submittedName>
        <fullName evidence="7">Iron-siderophore ABC transporter substrate-binding protein</fullName>
    </submittedName>
</protein>
<evidence type="ECO:0000259" key="6">
    <source>
        <dbReference type="PROSITE" id="PS50983"/>
    </source>
</evidence>
<dbReference type="SUPFAM" id="SSF53807">
    <property type="entry name" value="Helical backbone' metal receptor"/>
    <property type="match status" value="1"/>
</dbReference>
<reference evidence="7 8" key="1">
    <citation type="journal article" date="2019" name="Int. J. Syst. Evol. Microbiol.">
        <title>The Global Catalogue of Microorganisms (GCM) 10K type strain sequencing project: providing services to taxonomists for standard genome sequencing and annotation.</title>
        <authorList>
            <consortium name="The Broad Institute Genomics Platform"/>
            <consortium name="The Broad Institute Genome Sequencing Center for Infectious Disease"/>
            <person name="Wu L."/>
            <person name="Ma J."/>
        </authorList>
    </citation>
    <scope>NUCLEOTIDE SEQUENCE [LARGE SCALE GENOMIC DNA]</scope>
    <source>
        <strain evidence="7 8">JCM 9383</strain>
    </source>
</reference>
<evidence type="ECO:0000256" key="4">
    <source>
        <dbReference type="ARBA" id="ARBA00022729"/>
    </source>
</evidence>
<dbReference type="Gene3D" id="3.40.50.1980">
    <property type="entry name" value="Nitrogenase molybdenum iron protein domain"/>
    <property type="match status" value="2"/>
</dbReference>
<accession>A0ABN3VH30</accession>
<organism evidence="7 8">
    <name type="scientific">Saccharopolyspora taberi</name>
    <dbReference type="NCBI Taxonomy" id="60895"/>
    <lineage>
        <taxon>Bacteria</taxon>
        <taxon>Bacillati</taxon>
        <taxon>Actinomycetota</taxon>
        <taxon>Actinomycetes</taxon>
        <taxon>Pseudonocardiales</taxon>
        <taxon>Pseudonocardiaceae</taxon>
        <taxon>Saccharopolyspora</taxon>
    </lineage>
</organism>
<dbReference type="PROSITE" id="PS50983">
    <property type="entry name" value="FE_B12_PBP"/>
    <property type="match status" value="1"/>
</dbReference>
<feature type="region of interest" description="Disordered" evidence="5">
    <location>
        <begin position="1"/>
        <end position="23"/>
    </location>
</feature>
<dbReference type="CDD" id="cd01146">
    <property type="entry name" value="FhuD"/>
    <property type="match status" value="1"/>
</dbReference>
<gene>
    <name evidence="7" type="ORF">GCM10010470_44870</name>
</gene>
<proteinExistence type="inferred from homology"/>